<dbReference type="SUPFAM" id="SSF57362">
    <property type="entry name" value="BPTI-like"/>
    <property type="match status" value="1"/>
</dbReference>
<feature type="region of interest" description="Disordered" evidence="1">
    <location>
        <begin position="20"/>
        <end position="43"/>
    </location>
</feature>
<reference evidence="4" key="2">
    <citation type="journal article" date="2015" name="J. Proteomics">
        <title>Sexual differences in the sialomes of the zebra tick, Rhipicephalus pulchellus.</title>
        <authorList>
            <person name="Tan A.W."/>
            <person name="Francischetti I.M."/>
            <person name="Slovak M."/>
            <person name="Kini R.M."/>
            <person name="Ribeiro J.M."/>
        </authorList>
    </citation>
    <scope>NUCLEOTIDE SEQUENCE</scope>
    <source>
        <tissue evidence="4">Salivary gland</tissue>
    </source>
</reference>
<dbReference type="Gene3D" id="4.10.410.10">
    <property type="entry name" value="Pancreatic trypsin inhibitor Kunitz domain"/>
    <property type="match status" value="1"/>
</dbReference>
<feature type="domain" description="BPTI/Kunitz inhibitor" evidence="3">
    <location>
        <begin position="45"/>
        <end position="95"/>
    </location>
</feature>
<accession>L7LVA9</accession>
<dbReference type="InterPro" id="IPR002223">
    <property type="entry name" value="Kunitz_BPTI"/>
</dbReference>
<dbReference type="InterPro" id="IPR036880">
    <property type="entry name" value="Kunitz_BPTI_sf"/>
</dbReference>
<dbReference type="GO" id="GO:0004867">
    <property type="term" value="F:serine-type endopeptidase inhibitor activity"/>
    <property type="evidence" value="ECO:0007669"/>
    <property type="project" value="InterPro"/>
</dbReference>
<keyword evidence="2" id="KW-0732">Signal</keyword>
<evidence type="ECO:0000313" key="4">
    <source>
        <dbReference type="EMBL" id="JAA55735.1"/>
    </source>
</evidence>
<evidence type="ECO:0000259" key="3">
    <source>
        <dbReference type="PROSITE" id="PS50279"/>
    </source>
</evidence>
<name>L7LVA9_RHIPC</name>
<dbReference type="AlphaFoldDB" id="L7LVA9"/>
<reference evidence="4" key="1">
    <citation type="submission" date="2012-11" db="EMBL/GenBank/DDBJ databases">
        <authorList>
            <person name="Lucero-Rivera Y.E."/>
            <person name="Tovar-Ramirez D."/>
        </authorList>
    </citation>
    <scope>NUCLEOTIDE SEQUENCE</scope>
    <source>
        <tissue evidence="4">Salivary gland</tissue>
    </source>
</reference>
<evidence type="ECO:0000256" key="2">
    <source>
        <dbReference type="SAM" id="SignalP"/>
    </source>
</evidence>
<evidence type="ECO:0000256" key="1">
    <source>
        <dbReference type="SAM" id="MobiDB-lite"/>
    </source>
</evidence>
<feature type="chain" id="PRO_5003980345" evidence="2">
    <location>
        <begin position="21"/>
        <end position="115"/>
    </location>
</feature>
<feature type="signal peptide" evidence="2">
    <location>
        <begin position="1"/>
        <end position="20"/>
    </location>
</feature>
<dbReference type="EMBL" id="GACK01009299">
    <property type="protein sequence ID" value="JAA55735.1"/>
    <property type="molecule type" value="mRNA"/>
</dbReference>
<dbReference type="PROSITE" id="PS50279">
    <property type="entry name" value="BPTI_KUNITZ_2"/>
    <property type="match status" value="1"/>
</dbReference>
<organism evidence="4">
    <name type="scientific">Rhipicephalus pulchellus</name>
    <name type="common">Yellow backed tick</name>
    <name type="synonym">Dermacentor pulchellus</name>
    <dbReference type="NCBI Taxonomy" id="72859"/>
    <lineage>
        <taxon>Eukaryota</taxon>
        <taxon>Metazoa</taxon>
        <taxon>Ecdysozoa</taxon>
        <taxon>Arthropoda</taxon>
        <taxon>Chelicerata</taxon>
        <taxon>Arachnida</taxon>
        <taxon>Acari</taxon>
        <taxon>Parasitiformes</taxon>
        <taxon>Ixodida</taxon>
        <taxon>Ixodoidea</taxon>
        <taxon>Ixodidae</taxon>
        <taxon>Rhipicephalinae</taxon>
        <taxon>Rhipicephalus</taxon>
        <taxon>Rhipicephalus</taxon>
    </lineage>
</organism>
<feature type="compositionally biased region" description="Basic and acidic residues" evidence="1">
    <location>
        <begin position="27"/>
        <end position="43"/>
    </location>
</feature>
<sequence>MRKEHLILLPLLFGLVIGGGQHHDKKRSNGCDPKYRGHGEDRSPCRDYKCQTQCNGRNSGWYYNGKHKACFAAGKEECGANENMFIDLQDCLKKCNATISVERINPPVYDEGEGW</sequence>
<proteinExistence type="evidence at transcript level"/>
<protein>
    <submittedName>
        <fullName evidence="4">Putative der and-72 secreted protein</fullName>
    </submittedName>
</protein>